<dbReference type="AlphaFoldDB" id="A0A1I7CTA4"/>
<keyword evidence="2" id="KW-1185">Reference proteome</keyword>
<evidence type="ECO:0000313" key="2">
    <source>
        <dbReference type="Proteomes" id="UP000199187"/>
    </source>
</evidence>
<dbReference type="OrthoDB" id="6507084at2"/>
<dbReference type="RefSeq" id="WP_090122808.1">
    <property type="nucleotide sequence ID" value="NZ_CP045300.1"/>
</dbReference>
<gene>
    <name evidence="1" type="ORF">SAMN05192562_10417</name>
</gene>
<protein>
    <submittedName>
        <fullName evidence="1">Uncharacterized protein</fullName>
    </submittedName>
</protein>
<reference evidence="2" key="1">
    <citation type="submission" date="2016-10" db="EMBL/GenBank/DDBJ databases">
        <authorList>
            <person name="Varghese N."/>
            <person name="Submissions S."/>
        </authorList>
    </citation>
    <scope>NUCLEOTIDE SEQUENCE [LARGE SCALE GENOMIC DNA]</scope>
    <source>
        <strain evidence="2">Ah-143</strain>
    </source>
</reference>
<dbReference type="Proteomes" id="UP000199187">
    <property type="component" value="Unassembled WGS sequence"/>
</dbReference>
<name>A0A1I7CTA4_9ENTR</name>
<evidence type="ECO:0000313" key="1">
    <source>
        <dbReference type="EMBL" id="SFU02643.1"/>
    </source>
</evidence>
<organism evidence="1 2">
    <name type="scientific">Kosakonia arachidis</name>
    <dbReference type="NCBI Taxonomy" id="551989"/>
    <lineage>
        <taxon>Bacteria</taxon>
        <taxon>Pseudomonadati</taxon>
        <taxon>Pseudomonadota</taxon>
        <taxon>Gammaproteobacteria</taxon>
        <taxon>Enterobacterales</taxon>
        <taxon>Enterobacteriaceae</taxon>
        <taxon>Kosakonia</taxon>
    </lineage>
</organism>
<accession>A0A1I7CTA4</accession>
<dbReference type="EMBL" id="FPAU01000004">
    <property type="protein sequence ID" value="SFU02643.1"/>
    <property type="molecule type" value="Genomic_DNA"/>
</dbReference>
<proteinExistence type="predicted"/>
<sequence length="130" mass="14937">MKKNNIIFDDDFPSTFTNDPAVKKLPPNRLRKHSVTVRLNEVELSKVNQFRGQLSRSCWLRSSALQQLPPSVPEINKEAWQELTDSLQKLNDLTSFLLRRGEDAQPLSQEVSTLKLKLSHVRDALLTLEK</sequence>